<protein>
    <submittedName>
        <fullName evidence="2">Uncharacterized protein</fullName>
    </submittedName>
</protein>
<reference evidence="2" key="1">
    <citation type="submission" date="2016-11" db="UniProtKB">
        <authorList>
            <consortium name="WormBaseParasite"/>
        </authorList>
    </citation>
    <scope>IDENTIFICATION</scope>
</reference>
<name>A0A1I7YLR5_9BILA</name>
<accession>A0A1I7YLR5</accession>
<evidence type="ECO:0000313" key="2">
    <source>
        <dbReference type="WBParaSite" id="L893_g17597.t1"/>
    </source>
</evidence>
<proteinExistence type="predicted"/>
<sequence length="83" mass="9577">MDRDWFFPAEDNQCNRRSASCPPLSDDVANRLPLCLLLHFPRSDKCESDAFYLIIPYDSPCQPVGRKVRPASRLVHVLLRFLS</sequence>
<dbReference type="AlphaFoldDB" id="A0A1I7YLR5"/>
<evidence type="ECO:0000313" key="1">
    <source>
        <dbReference type="Proteomes" id="UP000095287"/>
    </source>
</evidence>
<dbReference type="WBParaSite" id="L893_g17597.t1">
    <property type="protein sequence ID" value="L893_g17597.t1"/>
    <property type="gene ID" value="L893_g17597"/>
</dbReference>
<keyword evidence="1" id="KW-1185">Reference proteome</keyword>
<organism evidence="1 2">
    <name type="scientific">Steinernema glaseri</name>
    <dbReference type="NCBI Taxonomy" id="37863"/>
    <lineage>
        <taxon>Eukaryota</taxon>
        <taxon>Metazoa</taxon>
        <taxon>Ecdysozoa</taxon>
        <taxon>Nematoda</taxon>
        <taxon>Chromadorea</taxon>
        <taxon>Rhabditida</taxon>
        <taxon>Tylenchina</taxon>
        <taxon>Panagrolaimomorpha</taxon>
        <taxon>Strongyloidoidea</taxon>
        <taxon>Steinernematidae</taxon>
        <taxon>Steinernema</taxon>
    </lineage>
</organism>
<dbReference type="Proteomes" id="UP000095287">
    <property type="component" value="Unplaced"/>
</dbReference>